<evidence type="ECO:0000313" key="2">
    <source>
        <dbReference type="EMBL" id="KAK6633493.1"/>
    </source>
</evidence>
<proteinExistence type="predicted"/>
<feature type="region of interest" description="Disordered" evidence="1">
    <location>
        <begin position="73"/>
        <end position="93"/>
    </location>
</feature>
<gene>
    <name evidence="2" type="ORF">RUM44_004100</name>
</gene>
<evidence type="ECO:0000256" key="1">
    <source>
        <dbReference type="SAM" id="MobiDB-lite"/>
    </source>
</evidence>
<evidence type="ECO:0000313" key="3">
    <source>
        <dbReference type="Proteomes" id="UP001359485"/>
    </source>
</evidence>
<protein>
    <submittedName>
        <fullName evidence="2">Uncharacterized protein</fullName>
    </submittedName>
</protein>
<accession>A0ABR1B299</accession>
<organism evidence="2 3">
    <name type="scientific">Polyplax serrata</name>
    <name type="common">Common mouse louse</name>
    <dbReference type="NCBI Taxonomy" id="468196"/>
    <lineage>
        <taxon>Eukaryota</taxon>
        <taxon>Metazoa</taxon>
        <taxon>Ecdysozoa</taxon>
        <taxon>Arthropoda</taxon>
        <taxon>Hexapoda</taxon>
        <taxon>Insecta</taxon>
        <taxon>Pterygota</taxon>
        <taxon>Neoptera</taxon>
        <taxon>Paraneoptera</taxon>
        <taxon>Psocodea</taxon>
        <taxon>Troctomorpha</taxon>
        <taxon>Phthiraptera</taxon>
        <taxon>Anoplura</taxon>
        <taxon>Polyplacidae</taxon>
        <taxon>Polyplax</taxon>
    </lineage>
</organism>
<comment type="caution">
    <text evidence="2">The sequence shown here is derived from an EMBL/GenBank/DDBJ whole genome shotgun (WGS) entry which is preliminary data.</text>
</comment>
<name>A0ABR1B299_POLSC</name>
<dbReference type="Proteomes" id="UP001359485">
    <property type="component" value="Unassembled WGS sequence"/>
</dbReference>
<sequence length="145" mass="16541">MLNCSDPECILHHHHYYHGHVQHHLQDDRAHHEHPTHHRVHFALLPQTATTPQVYLNSSSGPVPLPDLYAFQQEQGPSYPDGKSRQLARRRERDVRVPGFELDVFSLDRATDSKKKVPNLSDLFNTWGKLEVGTRSNYPGGPVGN</sequence>
<dbReference type="EMBL" id="JAWJWF010000004">
    <property type="protein sequence ID" value="KAK6633493.1"/>
    <property type="molecule type" value="Genomic_DNA"/>
</dbReference>
<reference evidence="2 3" key="1">
    <citation type="submission" date="2023-09" db="EMBL/GenBank/DDBJ databases">
        <title>Genomes of two closely related lineages of the louse Polyplax serrata with different host specificities.</title>
        <authorList>
            <person name="Martinu J."/>
            <person name="Tarabai H."/>
            <person name="Stefka J."/>
            <person name="Hypsa V."/>
        </authorList>
    </citation>
    <scope>NUCLEOTIDE SEQUENCE [LARGE SCALE GENOMIC DNA]</scope>
    <source>
        <strain evidence="2">98ZLc_SE</strain>
    </source>
</reference>
<keyword evidence="3" id="KW-1185">Reference proteome</keyword>